<dbReference type="InterPro" id="IPR049233">
    <property type="entry name" value="DUF6830"/>
</dbReference>
<dbReference type="Pfam" id="PF20722">
    <property type="entry name" value="DUF6830"/>
    <property type="match status" value="1"/>
</dbReference>
<feature type="compositionally biased region" description="Basic residues" evidence="1">
    <location>
        <begin position="443"/>
        <end position="452"/>
    </location>
</feature>
<dbReference type="Proteomes" id="UP001150217">
    <property type="component" value="Unassembled WGS sequence"/>
</dbReference>
<accession>A0ABQ8V9X1</accession>
<feature type="region of interest" description="Disordered" evidence="1">
    <location>
        <begin position="556"/>
        <end position="609"/>
    </location>
</feature>
<evidence type="ECO:0000259" key="2">
    <source>
        <dbReference type="Pfam" id="PF20722"/>
    </source>
</evidence>
<comment type="caution">
    <text evidence="3">The sequence shown here is derived from an EMBL/GenBank/DDBJ whole genome shotgun (WGS) entry which is preliminary data.</text>
</comment>
<dbReference type="Pfam" id="PF18759">
    <property type="entry name" value="Plavaka"/>
    <property type="match status" value="2"/>
</dbReference>
<feature type="compositionally biased region" description="Low complexity" evidence="1">
    <location>
        <begin position="61"/>
        <end position="72"/>
    </location>
</feature>
<feature type="region of interest" description="Disordered" evidence="1">
    <location>
        <begin position="443"/>
        <end position="498"/>
    </location>
</feature>
<feature type="compositionally biased region" description="Low complexity" evidence="1">
    <location>
        <begin position="344"/>
        <end position="361"/>
    </location>
</feature>
<dbReference type="EMBL" id="JANVFT010000056">
    <property type="protein sequence ID" value="KAJ4483118.1"/>
    <property type="molecule type" value="Genomic_DNA"/>
</dbReference>
<feature type="compositionally biased region" description="Low complexity" evidence="1">
    <location>
        <begin position="453"/>
        <end position="475"/>
    </location>
</feature>
<feature type="region of interest" description="Disordered" evidence="1">
    <location>
        <begin position="1"/>
        <end position="36"/>
    </location>
</feature>
<feature type="region of interest" description="Disordered" evidence="1">
    <location>
        <begin position="331"/>
        <end position="376"/>
    </location>
</feature>
<feature type="compositionally biased region" description="Polar residues" evidence="1">
    <location>
        <begin position="224"/>
        <end position="233"/>
    </location>
</feature>
<evidence type="ECO:0000313" key="4">
    <source>
        <dbReference type="Proteomes" id="UP001150217"/>
    </source>
</evidence>
<evidence type="ECO:0000313" key="3">
    <source>
        <dbReference type="EMBL" id="KAJ4483118.1"/>
    </source>
</evidence>
<feature type="region of interest" description="Disordered" evidence="1">
    <location>
        <begin position="1164"/>
        <end position="1188"/>
    </location>
</feature>
<reference evidence="3" key="1">
    <citation type="submission" date="2022-08" db="EMBL/GenBank/DDBJ databases">
        <title>A Global Phylogenomic Analysis of the Shiitake Genus Lentinula.</title>
        <authorList>
            <consortium name="DOE Joint Genome Institute"/>
            <person name="Sierra-Patev S."/>
            <person name="Min B."/>
            <person name="Naranjo-Ortiz M."/>
            <person name="Looney B."/>
            <person name="Konkel Z."/>
            <person name="Slot J.C."/>
            <person name="Sakamoto Y."/>
            <person name="Steenwyk J.L."/>
            <person name="Rokas A."/>
            <person name="Carro J."/>
            <person name="Camarero S."/>
            <person name="Ferreira P."/>
            <person name="Molpeceres G."/>
            <person name="Ruiz-Duenas F.J."/>
            <person name="Serrano A."/>
            <person name="Henrissat B."/>
            <person name="Drula E."/>
            <person name="Hughes K.W."/>
            <person name="Mata J.L."/>
            <person name="Ishikawa N.K."/>
            <person name="Vargas-Isla R."/>
            <person name="Ushijima S."/>
            <person name="Smith C.A."/>
            <person name="Ahrendt S."/>
            <person name="Andreopoulos W."/>
            <person name="He G."/>
            <person name="Labutti K."/>
            <person name="Lipzen A."/>
            <person name="Ng V."/>
            <person name="Riley R."/>
            <person name="Sandor L."/>
            <person name="Barry K."/>
            <person name="Martinez A.T."/>
            <person name="Xiao Y."/>
            <person name="Gibbons J.G."/>
            <person name="Terashima K."/>
            <person name="Grigoriev I.V."/>
            <person name="Hibbett D.S."/>
        </authorList>
    </citation>
    <scope>NUCLEOTIDE SEQUENCE</scope>
    <source>
        <strain evidence="3">RHP3577 ss4</strain>
    </source>
</reference>
<sequence>MRWTREVESTASTTSSSASTTFTTSTTTSTASGLCGGLTRWSPPLLPLWIVRWTHEVESTASTTSSASTASGSPPPLSPPPLPLPLPLPPPLPLLDRSVDSQGGVHHFYPSGSFHGLTRWSPPLLPPLDRSVDSRGRVHHFYHLVRLYRLWIVRWSPLLLPPCLPLDRSVDSRGEVHHLHYLSFASPASVLCGRLTSSLVTNQISLSLPKFWIEIRHYDTQDNEQLPRSQVTKATRRNGTKKSVVMLSPKRRQHAPDPNKPLSPAYRSSTQDPSCHKAAAAEGSVLHDTSPPAASGVRRHVSLTYGAQGAGVNRPKVTSLNQAGTLQTAYPNRSTSTFTHGYNSAPTASSPSLSSSSSPSPVQDIESSPSFNTGAGGNFPYDHISHLQLGSTSTNAPYLPLAGIPMTQSPVSEMPPPMTIELSGPGGRTVSSCTSHLHLQHLHIQPQHHQHPSHPGSPFQSPPLLASHSGSSASGSGSGGYFPLQSTSVPNSPFEATYQNGNGGMNGYVHAYPQQLQHVPNQGYSSSGAWAAQGTVPSAGAPVVPLCCLAAGGPTSPLGRSSPWGSTSSGSCGGLARWSPPPPLPSRPPLSPPPPPPPPPPLDHSVDSRGGVHCFSLPPLHRAVPALNFPSSEADMDEDGNQGTAPANNLHLFLTMAAVTSFLELNNLSFKTAQRLHEITDLLPPVPTWRARVMKTTPLYPSRAPVVLYYRNAVEVLQDLMKSPLICDSLNFTPLQIFEDSRKLVRVYDSWLSGNRAWQMQSQLPEGATLLGMILSSDKTTVSVITGNRVAHPLLISLANIDTDLLSKASLYLFNLLALLPVPKYIERKTSIRGVLENWPYHECLDIVLEPLKTAASIGCLMSDPVGQVRVCYTPLASAVVDTPEASLIACTGGDTPKFWLDVYADLPAYQRASVTAWTNGVVSPFWRDWPLAEPSEFLTPEPLHHWHKMFWDHDAKWAIQAVGASHIDFRFLIHQPIVGYRSFKEGISSLKQVTGRVQRDVQRYLIPLISGAVIPNFITALRALMNFRYAEQAPRFNQTSTLRVQTALNEFHKNKDIIQDLKARVNPKGVPIVHWEIPKLEFMQSVAPSISASGPIMQWTADTTEHAHITLVKDPARSGNNHDFEVQICRHLDRQSRVRRFDLVTAMVDAGVDFRLDDIEGDEGRGDIGHDREERDGEDEEVDTKISSSEELMTRLHPVSQKLFGSFRPKQNFFLKARLLKQDASALLPLRIFTDNVSGEISAFKVNRDPDLKTLTIEQVSDLYSLPDFSGACLDFLERIQAKTQTFVIGADDH</sequence>
<feature type="region of interest" description="Disordered" evidence="1">
    <location>
        <begin position="224"/>
        <end position="295"/>
    </location>
</feature>
<keyword evidence="4" id="KW-1185">Reference proteome</keyword>
<feature type="compositionally biased region" description="Basic and acidic residues" evidence="1">
    <location>
        <begin position="1164"/>
        <end position="1176"/>
    </location>
</feature>
<feature type="compositionally biased region" description="Low complexity" evidence="1">
    <location>
        <begin position="559"/>
        <end position="570"/>
    </location>
</feature>
<evidence type="ECO:0000256" key="1">
    <source>
        <dbReference type="SAM" id="MobiDB-lite"/>
    </source>
</evidence>
<feature type="compositionally biased region" description="Polar residues" evidence="1">
    <location>
        <begin position="331"/>
        <end position="342"/>
    </location>
</feature>
<gene>
    <name evidence="3" type="ORF">C8R41DRAFT_921924</name>
</gene>
<dbReference type="InterPro" id="IPR041078">
    <property type="entry name" value="Plavaka"/>
</dbReference>
<feature type="region of interest" description="Disordered" evidence="1">
    <location>
        <begin position="61"/>
        <end position="85"/>
    </location>
</feature>
<proteinExistence type="predicted"/>
<name>A0ABQ8V9X1_9AGAR</name>
<feature type="compositionally biased region" description="Pro residues" evidence="1">
    <location>
        <begin position="579"/>
        <end position="602"/>
    </location>
</feature>
<feature type="compositionally biased region" description="Pro residues" evidence="1">
    <location>
        <begin position="73"/>
        <end position="85"/>
    </location>
</feature>
<feature type="domain" description="DUF6830" evidence="2">
    <location>
        <begin position="1213"/>
        <end position="1286"/>
    </location>
</feature>
<feature type="compositionally biased region" description="Low complexity" evidence="1">
    <location>
        <begin position="9"/>
        <end position="32"/>
    </location>
</feature>
<protein>
    <recommendedName>
        <fullName evidence="2">DUF6830 domain-containing protein</fullName>
    </recommendedName>
</protein>
<organism evidence="3 4">
    <name type="scientific">Lentinula lateritia</name>
    <dbReference type="NCBI Taxonomy" id="40482"/>
    <lineage>
        <taxon>Eukaryota</taxon>
        <taxon>Fungi</taxon>
        <taxon>Dikarya</taxon>
        <taxon>Basidiomycota</taxon>
        <taxon>Agaricomycotina</taxon>
        <taxon>Agaricomycetes</taxon>
        <taxon>Agaricomycetidae</taxon>
        <taxon>Agaricales</taxon>
        <taxon>Marasmiineae</taxon>
        <taxon>Omphalotaceae</taxon>
        <taxon>Lentinula</taxon>
    </lineage>
</organism>